<sequence length="77" mass="8365">PPDGHPRIRDKWCEYMRSRNKAVVLSSHGILEAAQRHKAGPQTSVKTSPSLGKHPSGLYSARKKGSTLSIMLLSGKA</sequence>
<proteinExistence type="predicted"/>
<feature type="non-terminal residue" evidence="2">
    <location>
        <position position="1"/>
    </location>
</feature>
<feature type="compositionally biased region" description="Polar residues" evidence="1">
    <location>
        <begin position="41"/>
        <end position="50"/>
    </location>
</feature>
<evidence type="ECO:0000256" key="1">
    <source>
        <dbReference type="SAM" id="MobiDB-lite"/>
    </source>
</evidence>
<comment type="caution">
    <text evidence="2">The sequence shown here is derived from an EMBL/GenBank/DDBJ whole genome shotgun (WGS) entry which is preliminary data.</text>
</comment>
<accession>A0A7J6SKK2</accession>
<feature type="region of interest" description="Disordered" evidence="1">
    <location>
        <begin position="35"/>
        <end position="62"/>
    </location>
</feature>
<dbReference type="Proteomes" id="UP000574390">
    <property type="component" value="Unassembled WGS sequence"/>
</dbReference>
<protein>
    <submittedName>
        <fullName evidence="2">Uncharacterized protein</fullName>
    </submittedName>
</protein>
<dbReference type="AlphaFoldDB" id="A0A7J6SKK2"/>
<dbReference type="EMBL" id="JABANM010014057">
    <property type="protein sequence ID" value="KAF4733283.1"/>
    <property type="molecule type" value="Genomic_DNA"/>
</dbReference>
<organism evidence="2 3">
    <name type="scientific">Perkinsus olseni</name>
    <name type="common">Perkinsus atlanticus</name>
    <dbReference type="NCBI Taxonomy" id="32597"/>
    <lineage>
        <taxon>Eukaryota</taxon>
        <taxon>Sar</taxon>
        <taxon>Alveolata</taxon>
        <taxon>Perkinsozoa</taxon>
        <taxon>Perkinsea</taxon>
        <taxon>Perkinsida</taxon>
        <taxon>Perkinsidae</taxon>
        <taxon>Perkinsus</taxon>
    </lineage>
</organism>
<evidence type="ECO:0000313" key="3">
    <source>
        <dbReference type="Proteomes" id="UP000574390"/>
    </source>
</evidence>
<gene>
    <name evidence="2" type="ORF">FOZ62_002140</name>
</gene>
<name>A0A7J6SKK2_PEROL</name>
<evidence type="ECO:0000313" key="2">
    <source>
        <dbReference type="EMBL" id="KAF4733283.1"/>
    </source>
</evidence>
<reference evidence="2 3" key="1">
    <citation type="submission" date="2020-04" db="EMBL/GenBank/DDBJ databases">
        <title>Perkinsus olseni comparative genomics.</title>
        <authorList>
            <person name="Bogema D.R."/>
        </authorList>
    </citation>
    <scope>NUCLEOTIDE SEQUENCE [LARGE SCALE GENOMIC DNA]</scope>
    <source>
        <strain evidence="2">ATCC PRA-205</strain>
    </source>
</reference>
<feature type="non-terminal residue" evidence="2">
    <location>
        <position position="77"/>
    </location>
</feature>